<reference evidence="1 2" key="1">
    <citation type="submission" date="2018-12" db="EMBL/GenBank/DDBJ databases">
        <authorList>
            <person name="Li K."/>
        </authorList>
    </citation>
    <scope>NUCLEOTIDE SEQUENCE [LARGE SCALE GENOMIC DNA]</scope>
    <source>
        <strain evidence="2">CR22</strain>
    </source>
</reference>
<sequence length="64" mass="6913">MDQLVINPRQTEELPGAVARRVRCALRSYCDALATRNQSVADSLDEKAAVVLGNERGATSVLRG</sequence>
<accession>A0A3Q9C682</accession>
<gene>
    <name evidence="1" type="ORF">EJC51_46815</name>
</gene>
<proteinExistence type="predicted"/>
<evidence type="ECO:0000313" key="2">
    <source>
        <dbReference type="Proteomes" id="UP000280197"/>
    </source>
</evidence>
<keyword evidence="2" id="KW-1185">Reference proteome</keyword>
<evidence type="ECO:0000313" key="1">
    <source>
        <dbReference type="EMBL" id="AZP22888.1"/>
    </source>
</evidence>
<name>A0A3Q9C682_9ACTN</name>
<dbReference type="KEGG" id="saqu:EJC51_46815"/>
<organism evidence="1 2">
    <name type="scientific">Streptomyces aquilus</name>
    <dbReference type="NCBI Taxonomy" id="2548456"/>
    <lineage>
        <taxon>Bacteria</taxon>
        <taxon>Bacillati</taxon>
        <taxon>Actinomycetota</taxon>
        <taxon>Actinomycetes</taxon>
        <taxon>Kitasatosporales</taxon>
        <taxon>Streptomycetaceae</taxon>
        <taxon>Streptomyces</taxon>
    </lineage>
</organism>
<dbReference type="RefSeq" id="WP_126276686.1">
    <property type="nucleotide sequence ID" value="NZ_CP034463.1"/>
</dbReference>
<dbReference type="EMBL" id="CP034463">
    <property type="protein sequence ID" value="AZP22888.1"/>
    <property type="molecule type" value="Genomic_DNA"/>
</dbReference>
<dbReference type="Proteomes" id="UP000280197">
    <property type="component" value="Chromosome"/>
</dbReference>
<protein>
    <submittedName>
        <fullName evidence="1">Uncharacterized protein</fullName>
    </submittedName>
</protein>
<dbReference type="AlphaFoldDB" id="A0A3Q9C682"/>